<evidence type="ECO:0000313" key="1">
    <source>
        <dbReference type="EMBL" id="MBK1870796.1"/>
    </source>
</evidence>
<keyword evidence="1" id="KW-0067">ATP-binding</keyword>
<keyword evidence="1" id="KW-0547">Nucleotide-binding</keyword>
<dbReference type="EMBL" id="JAENHL010000008">
    <property type="protein sequence ID" value="MBK1870796.1"/>
    <property type="molecule type" value="Genomic_DNA"/>
</dbReference>
<reference evidence="1" key="1">
    <citation type="submission" date="2021-01" db="EMBL/GenBank/DDBJ databases">
        <authorList>
            <person name="Sun Q."/>
        </authorList>
    </citation>
    <scope>NUCLEOTIDE SEQUENCE</scope>
    <source>
        <strain evidence="1">YIM B02566</strain>
    </source>
</reference>
<name>A0ACC5RDL5_9HYPH</name>
<dbReference type="Proteomes" id="UP000616151">
    <property type="component" value="Unassembled WGS sequence"/>
</dbReference>
<keyword evidence="2" id="KW-1185">Reference proteome</keyword>
<comment type="caution">
    <text evidence="1">The sequence shown here is derived from an EMBL/GenBank/DDBJ whole genome shotgun (WGS) entry which is preliminary data.</text>
</comment>
<accession>A0ACC5RDL5</accession>
<gene>
    <name evidence="1" type="ORF">JHL16_30805</name>
</gene>
<proteinExistence type="predicted"/>
<sequence>MSYVEIRELTKKFDTTTVFENINLDVDEGKICVLVGPSGCGKTTLLRAVAGLTHPDSGVIRLDQRDVTKVEAKNRGVGMVFQHYALFPNMTVEQNLAFGLEQKKLPRPEIRKKVDGVIELMGLGPRAKARPAALSGGQKQRVALARALVLEPKLLLLDEPLSALDAQIRKRLRDELKRLQHDVGFTAIFVTHDQEEALMLGDQVAIMQAGRFVQIGAPAEIYNRPANLAVANFVGDFNIFDPATVERLFGVAAQTSSWAVRPEAIDISPADRKASANGGAVETEVTVMAVQILGAMVRHYTRAQDVMIKVDLLNKPDQRLFQIGEKARISIARNAIAEMNE</sequence>
<protein>
    <submittedName>
        <fullName evidence="1">ABC transporter ATP-binding protein</fullName>
    </submittedName>
</protein>
<evidence type="ECO:0000313" key="2">
    <source>
        <dbReference type="Proteomes" id="UP000616151"/>
    </source>
</evidence>
<organism evidence="1 2">
    <name type="scientific">Taklimakanibacter albus</name>
    <dbReference type="NCBI Taxonomy" id="2800327"/>
    <lineage>
        <taxon>Bacteria</taxon>
        <taxon>Pseudomonadati</taxon>
        <taxon>Pseudomonadota</taxon>
        <taxon>Alphaproteobacteria</taxon>
        <taxon>Hyphomicrobiales</taxon>
        <taxon>Aestuariivirgaceae</taxon>
        <taxon>Taklimakanibacter</taxon>
    </lineage>
</organism>